<dbReference type="RefSeq" id="WP_283414449.1">
    <property type="nucleotide sequence ID" value="NZ_FXUA01000008.1"/>
</dbReference>
<comment type="caution">
    <text evidence="8">The sequence shown here is derived from an EMBL/GenBank/DDBJ whole genome shotgun (WGS) entry which is preliminary data.</text>
</comment>
<dbReference type="InterPro" id="IPR011990">
    <property type="entry name" value="TPR-like_helical_dom_sf"/>
</dbReference>
<feature type="domain" description="RagB/SusD" evidence="6">
    <location>
        <begin position="329"/>
        <end position="403"/>
    </location>
</feature>
<organism evidence="8 9">
    <name type="scientific">Algoriphagus winogradskyi</name>
    <dbReference type="NCBI Taxonomy" id="237017"/>
    <lineage>
        <taxon>Bacteria</taxon>
        <taxon>Pseudomonadati</taxon>
        <taxon>Bacteroidota</taxon>
        <taxon>Cytophagia</taxon>
        <taxon>Cytophagales</taxon>
        <taxon>Cyclobacteriaceae</taxon>
        <taxon>Algoriphagus</taxon>
    </lineage>
</organism>
<feature type="domain" description="SusD-like N-terminal" evidence="7">
    <location>
        <begin position="22"/>
        <end position="222"/>
    </location>
</feature>
<evidence type="ECO:0000256" key="4">
    <source>
        <dbReference type="ARBA" id="ARBA00023136"/>
    </source>
</evidence>
<evidence type="ECO:0000259" key="7">
    <source>
        <dbReference type="Pfam" id="PF14322"/>
    </source>
</evidence>
<dbReference type="EMBL" id="FXUA01000008">
    <property type="protein sequence ID" value="SMP33483.1"/>
    <property type="molecule type" value="Genomic_DNA"/>
</dbReference>
<proteinExistence type="inferred from homology"/>
<dbReference type="Pfam" id="PF14322">
    <property type="entry name" value="SusD-like_3"/>
    <property type="match status" value="1"/>
</dbReference>
<sequence>MKKYCIKILCCISVLISYSCQDYLDEKPQKSLVVPATVDDVRALLDSYSFLNANSLISFILADDWVTTSQNWETLNPWEQNAYLWKKSVFEPNERSGDYQSLHGRVFYGNVSLDILEKIDDTSDSGNSVLIGEALALRARAMFELAQLFLPSPNSALANETRIPVNLKSDINATLEMLNVYEVLELAKADLEAAFTRLPDQAQYKTRADKSVAKSFLARIYLYEGEWQEAYNSAAYVVQQKGELMDYSTLDSASSYPFSLFNTETLFYSMTSSFPVTASAATFILPELYSMYGESDLRKSLFFTLDQSGLPLFKGSYTGDFNLFTGISMAEAYLVAAESAIRLSEVDNGLAHLNALGVKRYSDFEEWSELEEEKALELVLEERRKELVFRGLRWYDMKRLNELGLGLEASREINGIVYSLSSADQYTLELPPYEIELGNR</sequence>
<keyword evidence="9" id="KW-1185">Reference proteome</keyword>
<keyword evidence="3" id="KW-0732">Signal</keyword>
<dbReference type="InterPro" id="IPR033985">
    <property type="entry name" value="SusD-like_N"/>
</dbReference>
<gene>
    <name evidence="8" type="ORF">SAMN06265367_108199</name>
</gene>
<comment type="similarity">
    <text evidence="2">Belongs to the SusD family.</text>
</comment>
<evidence type="ECO:0000256" key="2">
    <source>
        <dbReference type="ARBA" id="ARBA00006275"/>
    </source>
</evidence>
<reference evidence="8 9" key="1">
    <citation type="submission" date="2017-05" db="EMBL/GenBank/DDBJ databases">
        <authorList>
            <person name="Varghese N."/>
            <person name="Submissions S."/>
        </authorList>
    </citation>
    <scope>NUCLEOTIDE SEQUENCE [LARGE SCALE GENOMIC DNA]</scope>
    <source>
        <strain evidence="8 9">DSM 15360</strain>
    </source>
</reference>
<name>A0ABY1PGB6_9BACT</name>
<evidence type="ECO:0000256" key="5">
    <source>
        <dbReference type="ARBA" id="ARBA00023237"/>
    </source>
</evidence>
<protein>
    <submittedName>
        <fullName evidence="8">SusD family protein</fullName>
    </submittedName>
</protein>
<evidence type="ECO:0000256" key="3">
    <source>
        <dbReference type="ARBA" id="ARBA00022729"/>
    </source>
</evidence>
<dbReference type="Pfam" id="PF07980">
    <property type="entry name" value="SusD_RagB"/>
    <property type="match status" value="1"/>
</dbReference>
<evidence type="ECO:0000256" key="1">
    <source>
        <dbReference type="ARBA" id="ARBA00004442"/>
    </source>
</evidence>
<dbReference type="Gene3D" id="1.25.40.390">
    <property type="match status" value="1"/>
</dbReference>
<evidence type="ECO:0000259" key="6">
    <source>
        <dbReference type="Pfam" id="PF07980"/>
    </source>
</evidence>
<comment type="subcellular location">
    <subcellularLocation>
        <location evidence="1">Cell outer membrane</location>
    </subcellularLocation>
</comment>
<evidence type="ECO:0000313" key="9">
    <source>
        <dbReference type="Proteomes" id="UP001157915"/>
    </source>
</evidence>
<dbReference type="SUPFAM" id="SSF48452">
    <property type="entry name" value="TPR-like"/>
    <property type="match status" value="1"/>
</dbReference>
<evidence type="ECO:0000313" key="8">
    <source>
        <dbReference type="EMBL" id="SMP33483.1"/>
    </source>
</evidence>
<accession>A0ABY1PGB6</accession>
<dbReference type="Proteomes" id="UP001157915">
    <property type="component" value="Unassembled WGS sequence"/>
</dbReference>
<keyword evidence="5" id="KW-0998">Cell outer membrane</keyword>
<dbReference type="PROSITE" id="PS51257">
    <property type="entry name" value="PROKAR_LIPOPROTEIN"/>
    <property type="match status" value="1"/>
</dbReference>
<dbReference type="InterPro" id="IPR012944">
    <property type="entry name" value="SusD_RagB_dom"/>
</dbReference>
<keyword evidence="4" id="KW-0472">Membrane</keyword>